<proteinExistence type="predicted"/>
<accession>A0ACD5VDF2</accession>
<organism evidence="1 2">
    <name type="scientific">Avena sativa</name>
    <name type="common">Oat</name>
    <dbReference type="NCBI Taxonomy" id="4498"/>
    <lineage>
        <taxon>Eukaryota</taxon>
        <taxon>Viridiplantae</taxon>
        <taxon>Streptophyta</taxon>
        <taxon>Embryophyta</taxon>
        <taxon>Tracheophyta</taxon>
        <taxon>Spermatophyta</taxon>
        <taxon>Magnoliopsida</taxon>
        <taxon>Liliopsida</taxon>
        <taxon>Poales</taxon>
        <taxon>Poaceae</taxon>
        <taxon>BOP clade</taxon>
        <taxon>Pooideae</taxon>
        <taxon>Poodae</taxon>
        <taxon>Poeae</taxon>
        <taxon>Poeae Chloroplast Group 1 (Aveneae type)</taxon>
        <taxon>Aveninae</taxon>
        <taxon>Avena</taxon>
    </lineage>
</organism>
<evidence type="ECO:0000313" key="2">
    <source>
        <dbReference type="Proteomes" id="UP001732700"/>
    </source>
</evidence>
<protein>
    <submittedName>
        <fullName evidence="1">Uncharacterized protein</fullName>
    </submittedName>
</protein>
<evidence type="ECO:0000313" key="1">
    <source>
        <dbReference type="EnsemblPlants" id="AVESA.00010b.r2.3AG0406750.1.CDS.1"/>
    </source>
</evidence>
<sequence length="283" mass="30106">MQPHAAPAVLLLLQFLHLLLCATGAQPSDSETTCAPAACGNLTITYPFWLRGRHAPSCGYPSFGVTCSDDDPTAATATPPSLNDSYLRLLDIRYGDRTVVAIHANLVGSSVGRRIDPCHATRFNVSNGLALSPLAVSAANWELFFCANCSRAPPQPAGALTLDCPGAGAWSVHAGQRYQPRDGGEPVVQSAGCRYSVVPVLPGSELRTWDDYAGIVRRGFLLEWTVPGDCAACNATGGRCRYEAGANAFGCICPGGRVQPATCGELLLHHFCYRFCFTSYSAY</sequence>
<keyword evidence="2" id="KW-1185">Reference proteome</keyword>
<reference evidence="1" key="1">
    <citation type="submission" date="2021-05" db="EMBL/GenBank/DDBJ databases">
        <authorList>
            <person name="Scholz U."/>
            <person name="Mascher M."/>
            <person name="Fiebig A."/>
        </authorList>
    </citation>
    <scope>NUCLEOTIDE SEQUENCE [LARGE SCALE GENOMIC DNA]</scope>
</reference>
<reference evidence="1" key="2">
    <citation type="submission" date="2025-09" db="UniProtKB">
        <authorList>
            <consortium name="EnsemblPlants"/>
        </authorList>
    </citation>
    <scope>IDENTIFICATION</scope>
</reference>
<dbReference type="Proteomes" id="UP001732700">
    <property type="component" value="Chromosome 3A"/>
</dbReference>
<dbReference type="EnsemblPlants" id="AVESA.00010b.r2.3AG0406750.1">
    <property type="protein sequence ID" value="AVESA.00010b.r2.3AG0406750.1.CDS.1"/>
    <property type="gene ID" value="AVESA.00010b.r2.3AG0406750"/>
</dbReference>
<name>A0ACD5VDF2_AVESA</name>